<accession>A0A1S3R9F0</accession>
<evidence type="ECO:0000313" key="3">
    <source>
        <dbReference type="RefSeq" id="XP_014048751.2"/>
    </source>
</evidence>
<gene>
    <name evidence="3 4" type="primary">LOC106601234</name>
</gene>
<dbReference type="KEGG" id="sasa:106601234"/>
<reference evidence="3 4" key="1">
    <citation type="submission" date="2025-05" db="UniProtKB">
        <authorList>
            <consortium name="RefSeq"/>
        </authorList>
    </citation>
    <scope>IDENTIFICATION</scope>
</reference>
<name>A0A1S3R9F0_SALSA</name>
<dbReference type="Proteomes" id="UP001652741">
    <property type="component" value="Chromosome ssa03"/>
</dbReference>
<proteinExistence type="predicted"/>
<evidence type="ECO:0000256" key="1">
    <source>
        <dbReference type="SAM" id="Phobius"/>
    </source>
</evidence>
<organism evidence="2 3">
    <name type="scientific">Salmo salar</name>
    <name type="common">Atlantic salmon</name>
    <dbReference type="NCBI Taxonomy" id="8030"/>
    <lineage>
        <taxon>Eukaryota</taxon>
        <taxon>Metazoa</taxon>
        <taxon>Chordata</taxon>
        <taxon>Craniata</taxon>
        <taxon>Vertebrata</taxon>
        <taxon>Euteleostomi</taxon>
        <taxon>Actinopterygii</taxon>
        <taxon>Neopterygii</taxon>
        <taxon>Teleostei</taxon>
        <taxon>Protacanthopterygii</taxon>
        <taxon>Salmoniformes</taxon>
        <taxon>Salmonidae</taxon>
        <taxon>Salmoninae</taxon>
        <taxon>Salmo</taxon>
    </lineage>
</organism>
<keyword evidence="1" id="KW-1133">Transmembrane helix</keyword>
<keyword evidence="1" id="KW-0812">Transmembrane</keyword>
<dbReference type="PaxDb" id="8030-ENSSSAP00000003313"/>
<dbReference type="GeneID" id="106601234"/>
<sequence length="188" mass="20126">MAKKTCNPGTTWDKLLITCVSLTRPQPKATTESPPVKWSSDVPPQYDPAVSPAVWISVVVVVNVSILAMFLWFIIYKMQTRRNHTAGEPEAGLNPPAKALPPVEGDCTAAVVQREEEAPPACPQLNAGPQTCFRQEVSTYSGASGCGSLGEVGGMFMCNGLREHWIPLPATELGDAALVTTKTVQCSD</sequence>
<feature type="transmembrane region" description="Helical" evidence="1">
    <location>
        <begin position="53"/>
        <end position="75"/>
    </location>
</feature>
<dbReference type="AlphaFoldDB" id="A0A1S3R9F0"/>
<evidence type="ECO:0000313" key="2">
    <source>
        <dbReference type="Proteomes" id="UP001652741"/>
    </source>
</evidence>
<evidence type="ECO:0000313" key="4">
    <source>
        <dbReference type="RefSeq" id="XP_045571101.1"/>
    </source>
</evidence>
<dbReference type="RefSeq" id="XP_014048751.2">
    <property type="nucleotide sequence ID" value="XM_014193276.2"/>
</dbReference>
<keyword evidence="1" id="KW-0472">Membrane</keyword>
<dbReference type="RefSeq" id="XP_045571101.1">
    <property type="nucleotide sequence ID" value="XM_045715145.1"/>
</dbReference>
<dbReference type="Bgee" id="ENSSSAG00000001676">
    <property type="expression patterns" value="Expressed in spleen and 17 other cell types or tissues"/>
</dbReference>
<dbReference type="STRING" id="8030.ENSSSAP00000003313"/>
<protein>
    <submittedName>
        <fullName evidence="3 4">Uncharacterized protein LOC106601234</fullName>
    </submittedName>
</protein>
<keyword evidence="2" id="KW-1185">Reference proteome</keyword>